<dbReference type="AlphaFoldDB" id="A0A2H1L3J9"/>
<reference evidence="6" key="1">
    <citation type="submission" date="2017-03" db="EMBL/GenBank/DDBJ databases">
        <authorList>
            <person name="Monnet C."/>
        </authorList>
    </citation>
    <scope>NUCLEOTIDE SEQUENCE [LARGE SCALE GENOMIC DNA]</scope>
    <source>
        <strain evidence="6">SJ5-8</strain>
    </source>
</reference>
<feature type="domain" description="Pyruvate carboxyltransferase" evidence="4">
    <location>
        <begin position="11"/>
        <end position="278"/>
    </location>
</feature>
<gene>
    <name evidence="5" type="ORF">BJEO58_01056</name>
</gene>
<dbReference type="InterPro" id="IPR000891">
    <property type="entry name" value="PYR_CT"/>
</dbReference>
<dbReference type="GO" id="GO:0046872">
    <property type="term" value="F:metal ion binding"/>
    <property type="evidence" value="ECO:0007669"/>
    <property type="project" value="UniProtKB-KW"/>
</dbReference>
<dbReference type="CDD" id="cd07938">
    <property type="entry name" value="DRE_TIM_HMGL"/>
    <property type="match status" value="1"/>
</dbReference>
<dbReference type="InterPro" id="IPR043594">
    <property type="entry name" value="HMGL"/>
</dbReference>
<dbReference type="EMBL" id="FXZM01000004">
    <property type="protein sequence ID" value="SMY11471.1"/>
    <property type="molecule type" value="Genomic_DNA"/>
</dbReference>
<dbReference type="Proteomes" id="UP000234462">
    <property type="component" value="Unassembled WGS sequence"/>
</dbReference>
<dbReference type="GO" id="GO:0004419">
    <property type="term" value="F:hydroxymethylglutaryl-CoA lyase activity"/>
    <property type="evidence" value="ECO:0007669"/>
    <property type="project" value="UniProtKB-EC"/>
</dbReference>
<dbReference type="InterPro" id="IPR013785">
    <property type="entry name" value="Aldolase_TIM"/>
</dbReference>
<dbReference type="NCBIfam" id="NF004283">
    <property type="entry name" value="PRK05692.1"/>
    <property type="match status" value="1"/>
</dbReference>
<organism evidence="5 6">
    <name type="scientific">Brevibacterium jeotgali</name>
    <dbReference type="NCBI Taxonomy" id="1262550"/>
    <lineage>
        <taxon>Bacteria</taxon>
        <taxon>Bacillati</taxon>
        <taxon>Actinomycetota</taxon>
        <taxon>Actinomycetes</taxon>
        <taxon>Micrococcales</taxon>
        <taxon>Brevibacteriaceae</taxon>
        <taxon>Brevibacterium</taxon>
    </lineage>
</organism>
<name>A0A2H1L3J9_9MICO</name>
<dbReference type="PANTHER" id="PTHR42738:SF7">
    <property type="entry name" value="HYDROXYMETHYLGLUTARYL-COA LYASE"/>
    <property type="match status" value="1"/>
</dbReference>
<comment type="similarity">
    <text evidence="1">Belongs to the HMG-CoA lyase family.</text>
</comment>
<keyword evidence="2" id="KW-0479">Metal-binding</keyword>
<evidence type="ECO:0000313" key="6">
    <source>
        <dbReference type="Proteomes" id="UP000234462"/>
    </source>
</evidence>
<dbReference type="RefSeq" id="WP_219617075.1">
    <property type="nucleotide sequence ID" value="NZ_FXZM01000004.1"/>
</dbReference>
<proteinExistence type="inferred from homology"/>
<evidence type="ECO:0000256" key="2">
    <source>
        <dbReference type="ARBA" id="ARBA00022723"/>
    </source>
</evidence>
<evidence type="ECO:0000256" key="1">
    <source>
        <dbReference type="ARBA" id="ARBA00009405"/>
    </source>
</evidence>
<dbReference type="PROSITE" id="PS50991">
    <property type="entry name" value="PYR_CT"/>
    <property type="match status" value="1"/>
</dbReference>
<dbReference type="GO" id="GO:0006552">
    <property type="term" value="P:L-leucine catabolic process"/>
    <property type="evidence" value="ECO:0007669"/>
    <property type="project" value="TreeGrafter"/>
</dbReference>
<dbReference type="EC" id="4.1.3.4" evidence="5"/>
<sequence length="306" mass="31877">MSTPTDTIDNIDIIDVTPRDGLQNEGVVVSTEDKVELITRLADTGARRIEAVSFVHPRRVPTMADAEAVMERVPVREGVSYIGLALNAHGILRALETSVDEVNFVLPVTDAFAEENQGGSTGSLLAELETALPDFEGSGKKLSVTLAVAFGCPYQGDVPIADVVRIAGTLLDAAPLDELAIADTIGCGVPGQAQDLFEQVGELSDVPLRAHFHDTRRTAIANVTAARTAGVTRFDSSVAGLGGCPFAPGAAGNVATEDLVWALERDDCTTGIDLEAAVDTGRWITGILEKSPGSGIAAAGAFPASR</sequence>
<dbReference type="Pfam" id="PF00682">
    <property type="entry name" value="HMGL-like"/>
    <property type="match status" value="1"/>
</dbReference>
<evidence type="ECO:0000256" key="3">
    <source>
        <dbReference type="ARBA" id="ARBA00023239"/>
    </source>
</evidence>
<dbReference type="Gene3D" id="3.20.20.70">
    <property type="entry name" value="Aldolase class I"/>
    <property type="match status" value="1"/>
</dbReference>
<dbReference type="GO" id="GO:0046951">
    <property type="term" value="P:ketone body biosynthetic process"/>
    <property type="evidence" value="ECO:0007669"/>
    <property type="project" value="TreeGrafter"/>
</dbReference>
<dbReference type="PANTHER" id="PTHR42738">
    <property type="entry name" value="HYDROXYMETHYLGLUTARYL-COA LYASE"/>
    <property type="match status" value="1"/>
</dbReference>
<keyword evidence="3 5" id="KW-0456">Lyase</keyword>
<keyword evidence="6" id="KW-1185">Reference proteome</keyword>
<dbReference type="SUPFAM" id="SSF51569">
    <property type="entry name" value="Aldolase"/>
    <property type="match status" value="1"/>
</dbReference>
<evidence type="ECO:0000313" key="5">
    <source>
        <dbReference type="EMBL" id="SMY11471.1"/>
    </source>
</evidence>
<evidence type="ECO:0000259" key="4">
    <source>
        <dbReference type="PROSITE" id="PS50991"/>
    </source>
</evidence>
<protein>
    <submittedName>
        <fullName evidence="5">Hydroxymethylglutaryl-CoA lyase</fullName>
        <ecNumber evidence="5">4.1.3.4</ecNumber>
    </submittedName>
</protein>
<accession>A0A2H1L3J9</accession>